<organism evidence="3">
    <name type="scientific">marine sediment metagenome</name>
    <dbReference type="NCBI Taxonomy" id="412755"/>
    <lineage>
        <taxon>unclassified sequences</taxon>
        <taxon>metagenomes</taxon>
        <taxon>ecological metagenomes</taxon>
    </lineage>
</organism>
<gene>
    <name evidence="3" type="ORF">LCGC14_1794030</name>
</gene>
<evidence type="ECO:0000259" key="2">
    <source>
        <dbReference type="Pfam" id="PF13229"/>
    </source>
</evidence>
<dbReference type="InterPro" id="IPR011050">
    <property type="entry name" value="Pectin_lyase_fold/virulence"/>
</dbReference>
<dbReference type="SMART" id="SM00710">
    <property type="entry name" value="PbH1"/>
    <property type="match status" value="13"/>
</dbReference>
<sequence length="904" mass="94990">EIINFYKINREGYPYELIYKLTQLFQVIEDVYSVSTMTELQEVIDNIGSGAGTIFIAAGTYTVDTTINIDGCGTLVIYGHGDNTVLQATAGTTIFNITCVESLLIKTLKLDINAYNILAPNTQAVIVNEGSDNIIGFSDVTIDGDGSYGYGIELQSNNCFIDQCNIIDCKKGIYINNSDSHIITNNIISGHADYGIHADTGNYLIISTNTVGSNGNYGIYLDTITYSSCNSNICNSNTETGIYFDNCTYNIISSNSASSNSENGIYLTGSSYNTISSNTCSNNNSNSAAAKAGIYIESNSNNNTITGNSINNNNNAGVGTLGYGIYIGNVNCDDNIVRSNNVSGNDFSWKDIGTNTQIEYICTTSEDIQDAVDSIGGKSGLVKLINKTYTLTSTINLDGGGLYTVRGEGEGSEIICGVNQTAFYITSAKKGTTLSRFKIDASPITSLLKEIIYIDEGSNNKVICENLIITGDGTHGLGVSLNSDNCRVVNCFFENIKAGVFTSNSANNIIAENICQNNDNGINNYFGSDCIITGNVCRNNTIGIFNDRSTNSTIVENTCNHNDRYGIYNYGSSDCTITGNACNGNNTNDVSDGAGIELTNDCDYNTVVGNSCNNNINTGVGDGYGIIINTADCNNNVIGTNSMQNNDTDYSDSGTNTKLFGDNAAYAIGWDGDLGTATKDAIYDKIELVIAGAAANAFKTINTPAGTNPVADGVADTLNITATGDIVITGNSGTDTVDFSVAKYTDAAAVAAVVAEDPLTLTNSLKIGGNDILDSGDNVILSSNGLGVIDALGNISVNIVFSGAQTVDGVDISTIVAFKTINTPAGTNPVADLLADTLNLVASGGLTIVGTAATDTITFTNTITQYTDTLAKAAVAADDKYIKNYESDSTTGDLTVANLITAGN</sequence>
<dbReference type="InterPro" id="IPR039448">
    <property type="entry name" value="Beta_helix"/>
</dbReference>
<feature type="domain" description="Right handed beta helix" evidence="2">
    <location>
        <begin position="125"/>
        <end position="279"/>
    </location>
</feature>
<dbReference type="AlphaFoldDB" id="A0A0F9JR82"/>
<feature type="non-terminal residue" evidence="3">
    <location>
        <position position="1"/>
    </location>
</feature>
<dbReference type="Pfam" id="PF05048">
    <property type="entry name" value="NosD"/>
    <property type="match status" value="1"/>
</dbReference>
<feature type="domain" description="Periplasmic copper-binding protein NosD beta helix" evidence="1">
    <location>
        <begin position="451"/>
        <end position="623"/>
    </location>
</feature>
<name>A0A0F9JR82_9ZZZZ</name>
<comment type="caution">
    <text evidence="3">The sequence shown here is derived from an EMBL/GenBank/DDBJ whole genome shotgun (WGS) entry which is preliminary data.</text>
</comment>
<dbReference type="EMBL" id="LAZR01017186">
    <property type="protein sequence ID" value="KKM01478.1"/>
    <property type="molecule type" value="Genomic_DNA"/>
</dbReference>
<dbReference type="NCBIfam" id="TIGR03804">
    <property type="entry name" value="para_beta_helix"/>
    <property type="match status" value="2"/>
</dbReference>
<dbReference type="Gene3D" id="2.160.20.10">
    <property type="entry name" value="Single-stranded right-handed beta-helix, Pectin lyase-like"/>
    <property type="match status" value="2"/>
</dbReference>
<dbReference type="InterPro" id="IPR006626">
    <property type="entry name" value="PbH1"/>
</dbReference>
<dbReference type="SUPFAM" id="SSF51126">
    <property type="entry name" value="Pectin lyase-like"/>
    <property type="match status" value="2"/>
</dbReference>
<dbReference type="InterPro" id="IPR012334">
    <property type="entry name" value="Pectin_lyas_fold"/>
</dbReference>
<dbReference type="Pfam" id="PF13229">
    <property type="entry name" value="Beta_helix"/>
    <property type="match status" value="1"/>
</dbReference>
<evidence type="ECO:0008006" key="4">
    <source>
        <dbReference type="Google" id="ProtNLM"/>
    </source>
</evidence>
<evidence type="ECO:0000259" key="1">
    <source>
        <dbReference type="Pfam" id="PF05048"/>
    </source>
</evidence>
<dbReference type="InterPro" id="IPR022441">
    <property type="entry name" value="Para_beta_helix_rpt-2"/>
</dbReference>
<evidence type="ECO:0000313" key="3">
    <source>
        <dbReference type="EMBL" id="KKM01478.1"/>
    </source>
</evidence>
<feature type="non-terminal residue" evidence="3">
    <location>
        <position position="904"/>
    </location>
</feature>
<accession>A0A0F9JR82</accession>
<dbReference type="InterPro" id="IPR007742">
    <property type="entry name" value="NosD_dom"/>
</dbReference>
<protein>
    <recommendedName>
        <fullName evidence="4">Right handed beta helix domain-containing protein</fullName>
    </recommendedName>
</protein>
<reference evidence="3" key="1">
    <citation type="journal article" date="2015" name="Nature">
        <title>Complex archaea that bridge the gap between prokaryotes and eukaryotes.</title>
        <authorList>
            <person name="Spang A."/>
            <person name="Saw J.H."/>
            <person name="Jorgensen S.L."/>
            <person name="Zaremba-Niedzwiedzka K."/>
            <person name="Martijn J."/>
            <person name="Lind A.E."/>
            <person name="van Eijk R."/>
            <person name="Schleper C."/>
            <person name="Guy L."/>
            <person name="Ettema T.J."/>
        </authorList>
    </citation>
    <scope>NUCLEOTIDE SEQUENCE</scope>
</reference>
<proteinExistence type="predicted"/>